<comment type="caution">
    <text evidence="1">The sequence shown here is derived from an EMBL/GenBank/DDBJ whole genome shotgun (WGS) entry which is preliminary data.</text>
</comment>
<dbReference type="Proteomes" id="UP001139981">
    <property type="component" value="Unassembled WGS sequence"/>
</dbReference>
<name>A0ACC1M804_9FUNG</name>
<evidence type="ECO:0000313" key="2">
    <source>
        <dbReference type="Proteomes" id="UP001139981"/>
    </source>
</evidence>
<sequence>MLGQSPTEPDDGDKPALEVQIGSIDYYMARPTSVDCALKAPYNVVDKPLKHVPVIRIFGATRGEQRICLHVHQVWPYLYIAYRGIQSNEAVRQFGYQLGLSLNHALNVSLKSTELLLVAAVVPVKGVPFYGFCAGYRPFLKIYLANPDMLVRASSLLASGAVMGRRHEVFESHLSYIMQFLVDYNLYGVEWVRLDKVLFRSPLPEHKAGPGHPLLVSDSTVSAMHRWVPQGVPSYLVNPVPPDRVSRCELEADAVAVDVSNRRLVQERRVHHVFQEGQLDAHFGRLIHSLDSMWIDENRRRAQLDQSPLQPMYSQVPSNASQMLDNKPATQARASGSRWSNHWRMQSLLQSALADDKRRLESQIRVCQSDVGADMSGLCSSLASNADSIAELDTNAFCINEAWLSDWPTCREVDIGDAPLIPCDGLGDKHFYTQLDSSISLEQHVDPVSDTGDILRAILSENDTTTQQEPLPEPAIWPVIVDVDLINCIEADTRDNDGVYIDGEGNDSGDSSGIRRPCYSPAAESESAGDSDDFDDLRTACVQDKLPGAEEEHTTNDCTPAPEMLYSSKPPRGTASISQLDGADDSGDLDNSALASRSKCSAGSRTKTSGHNMLYKSANRVPAPLRFTYSTSKGADRPVAVTKHKQRKGTSTLVLQGTDNHRTKGVVYRSTRSATRRAEHVITSAHSVLRASHGQTDVYVNIQHEEGQYIANFAKRRGSTTEAAVTTNWTCEDNAFGVGGSSLGTTDTSWAGTQQDVCCAVYEYQPVPPSINKLIGTLSVYSIAECVTPVPAFRDDYDVPKQAKTYMGLRVLPSSCSAHNLPVFDPVYTPDKSCSRPNDNCSPRVCSIRRQGMWGKGAISNLNHLAGKGTSLSRMPWHNGWWQFSLLPPRVHLSLSKDHTADAKQMAATPVQRRRRDQSDLKWSFVLGPLTAFPDAGSVHSPNKALACRSAKVPMSQMSLEILTCCREATLADPGLDEILCISACFVGCAKHRVAVWTCGSSTESEVRVGLSSQVEKRHLADEFGMIMSLVDWTRENDPDILCGYDVQQSSWGYVVERAERMYNLRLCSQLSRIIEDQPRGYQLPRFGQGKGSWAHRKGAAITVVGRHVLNIWRLMRAELSLTSYTFEKVAKEILGEQFPHYPPRQLAVWYSNGPAISRIRALQHVLYRSKVALRILDKTGIVARAAEFASVIGIDFNSVLTRGSQLRVESLMARIAHPELYILASPTRAQVAQQRAAECLPLVLEPQSRYYTDPVLVLDFQSLYPSVMIAYNYCYSTCLGSLEQTDADSDNDAGVKRRLGFTHVHAPAGMLSALKDNVTVSPNGVLFVKPAVRKGLLGRMLSELLESRVMLKDAMKQWGSSDEALFKKLDSWQLGLKLIANVTYGYAGASFSGRMPCVEVADAIVQSGRETLESAIRFIHSQHATWGARVVYGDTDSVFVHLPGKSRQTAFCIGQEIADAVTKMNPAPIKLKFEKVYQPCVLLTKKRYAGWMYTTAEQHEPLLDVKGMELVRRDGCMATQRILEGTLDSLFRTNDLSLVKSFVTNEITRILRGDVPLQEYIIAKEARMGTYSGRTLPAHAKVAADAMDDDSRTEPQYGERVPYVVVSSGRSARLGDQVVRPHQLLMRPELRINSQYYVDKQVVPALNRVLSLVGVDVRTWVSEMPRRLRGSIYDANLDAHSDSEGETGLDPTATLPALSSRRAAIRTLDQFYHRRDCFLCGQAVARMPPSLEPTRSADPSAARTCNDCRADTPAMLASVGAIQRAAGQALKDVYDQCVACVGGLRADALLAAQTCDSLDCPTMFQKSVLNRRYTAWHRAIYEVDNSSP</sequence>
<reference evidence="1" key="1">
    <citation type="submission" date="2022-07" db="EMBL/GenBank/DDBJ databases">
        <title>Phylogenomic reconstructions and comparative analyses of Kickxellomycotina fungi.</title>
        <authorList>
            <person name="Reynolds N.K."/>
            <person name="Stajich J.E."/>
            <person name="Barry K."/>
            <person name="Grigoriev I.V."/>
            <person name="Crous P."/>
            <person name="Smith M.E."/>
        </authorList>
    </citation>
    <scope>NUCLEOTIDE SEQUENCE</scope>
    <source>
        <strain evidence="1">CBS 190363</strain>
    </source>
</reference>
<keyword evidence="1" id="KW-0808">Transferase</keyword>
<accession>A0ACC1M804</accession>
<protein>
    <submittedName>
        <fullName evidence="1">DNA polymerase zeta</fullName>
        <ecNumber evidence="1">2.7.7.7</ecNumber>
    </submittedName>
</protein>
<gene>
    <name evidence="1" type="primary">REV3</name>
    <name evidence="1" type="ORF">IWW38_001089</name>
</gene>
<proteinExistence type="predicted"/>
<keyword evidence="1" id="KW-0548">Nucleotidyltransferase</keyword>
<dbReference type="EMBL" id="JANBVB010000034">
    <property type="protein sequence ID" value="KAJ2899195.1"/>
    <property type="molecule type" value="Genomic_DNA"/>
</dbReference>
<evidence type="ECO:0000313" key="1">
    <source>
        <dbReference type="EMBL" id="KAJ2899195.1"/>
    </source>
</evidence>
<keyword evidence="2" id="KW-1185">Reference proteome</keyword>
<organism evidence="1 2">
    <name type="scientific">Coemansia aciculifera</name>
    <dbReference type="NCBI Taxonomy" id="417176"/>
    <lineage>
        <taxon>Eukaryota</taxon>
        <taxon>Fungi</taxon>
        <taxon>Fungi incertae sedis</taxon>
        <taxon>Zoopagomycota</taxon>
        <taxon>Kickxellomycotina</taxon>
        <taxon>Kickxellomycetes</taxon>
        <taxon>Kickxellales</taxon>
        <taxon>Kickxellaceae</taxon>
        <taxon>Coemansia</taxon>
    </lineage>
</organism>
<dbReference type="EC" id="2.7.7.7" evidence="1"/>